<evidence type="ECO:0000259" key="15">
    <source>
        <dbReference type="Pfam" id="PF08264"/>
    </source>
</evidence>
<evidence type="ECO:0000256" key="7">
    <source>
        <dbReference type="ARBA" id="ARBA00022840"/>
    </source>
</evidence>
<dbReference type="InterPro" id="IPR014729">
    <property type="entry name" value="Rossmann-like_a/b/a_fold"/>
</dbReference>
<dbReference type="Proteomes" id="UP000283509">
    <property type="component" value="Unassembled WGS sequence"/>
</dbReference>
<dbReference type="InterPro" id="IPR002300">
    <property type="entry name" value="aa-tRNA-synth_Ia"/>
</dbReference>
<dbReference type="InterPro" id="IPR009008">
    <property type="entry name" value="Val/Leu/Ile-tRNA-synth_edit"/>
</dbReference>
<keyword evidence="5 13" id="KW-0436">Ligase</keyword>
<reference evidence="17 18" key="2">
    <citation type="submission" date="2019-01" db="EMBL/GenBank/DDBJ databases">
        <title>The decoding of complex shrimp genome reveals the adaptation for benthos swimmer, frequently molting mechanism and breeding impact on genome.</title>
        <authorList>
            <person name="Sun Y."/>
            <person name="Gao Y."/>
            <person name="Yu Y."/>
        </authorList>
    </citation>
    <scope>NUCLEOTIDE SEQUENCE [LARGE SCALE GENOMIC DNA]</scope>
    <source>
        <tissue evidence="17">Muscle</tissue>
    </source>
</reference>
<protein>
    <recommendedName>
        <fullName evidence="10">Valine--tRNA ligase</fullName>
        <ecNumber evidence="3">6.1.1.9</ecNumber>
    </recommendedName>
    <alternativeName>
        <fullName evidence="11">Valyl-tRNA synthetase</fullName>
    </alternativeName>
</protein>
<dbReference type="InterPro" id="IPR037118">
    <property type="entry name" value="Val-tRNA_synth_C_sf"/>
</dbReference>
<keyword evidence="4" id="KW-0963">Cytoplasm</keyword>
<dbReference type="Gene3D" id="3.40.50.620">
    <property type="entry name" value="HUPs"/>
    <property type="match status" value="2"/>
</dbReference>
<dbReference type="InterPro" id="IPR013155">
    <property type="entry name" value="M/V/L/I-tRNA-synth_anticd-bd"/>
</dbReference>
<sequence length="1105" mass="125705">MLFSLRDVHRNVFRLSGVYANKNLRSTKRYFRVNISRRSVEMKDLSQPMASGYKPRDVESAWYAWWEQQGFFRRQGGKERFVMVLPPPNVTGNLHLGHALTCAVQDAIARWHQMLGNEVVWVPGCDHAGIATQVVVERHLWASQGLTRHHLGREKFVEEVWKWKEEKGTQIYDQMKRLGVSLDWDRAVFTMDEVMCEAVNEAFIQLFDSGLIYRRNALVNWCCALQSAISDIEVDHLHLTGKTEVAVPGYEKPVTFGMMYDFAYKLSDTDEELVVCTTRPETMLGDTAVMVHPDDKRYQHLHGSRVHHPFRNESIPVIADYHVDPGFGTGVVKVTPGHDQNDYEVGKRHGLPELTVFDEQGRMTDIVPEFENIPRFEARQLVLEALKEHQLFRGSRSHPMMVPRCSRTQDIIEPLLKPQWFIDCDDMAAQAISAVQKGDLQIHPDNHRQAWFEWLKNIKDWCVSRQLWWGHRIPVYCVHHGGDQETWIAAQSREEAERKFLRNSGASESSIIAINQEEDVLDTWFSSGLFPFAVFGWPKETDDLRRLYPTTLLETGHDILFFWVARMVMLGVQLTGELPFKNILLHGLVCDAQGHKMSKSKGNVIDPTDVIEGISLQALNDRLHASAKGGILTAAEVSQGIKKQTANFPEGIPQCGADALRFTLCTYNTKNQLLSMDVNRMEQSKFLGNKIWQTVRFLLSAIQKTPNGMHNAYHVNIEQRNELSVMDKWILSRLSQMVSVANKNFEAYDLHLVTSGFITFWQNHLCDVYLESIKPSLRSGSEETKAALISTLWTCVEVGLRVLSPFMPFLTEELYQRLPCVTGKRESIMQCDYPLHNEWLCWRDEELGKKVESLLTVAAAIRNLKTTYNITQNKVQGSVVSEDSDLNAWLKENLPVVLTLGRIESMNIMDAPASPPATSAMSTLSDTTAVYLHLQGVINPKKELQRLRKKFSKLQKEETKLFGIVSAPGYVEKSPLHVQEAHYKKLTSLRREMDQVQELIRRLEAISEGIVDLKGPVSASQATCAARPDVAVARAERLPIGKWFAFPHATDFTLSCSSGLPRPWEVEPLPRHETDGGGFLFSGMELLKCCRSGEVLPERGWRVAT</sequence>
<evidence type="ECO:0000313" key="18">
    <source>
        <dbReference type="Proteomes" id="UP000283509"/>
    </source>
</evidence>
<gene>
    <name evidence="17" type="ORF">C7M84_007219</name>
</gene>
<comment type="similarity">
    <text evidence="2 13">Belongs to the class-I aminoacyl-tRNA synthetase family.</text>
</comment>
<evidence type="ECO:0000259" key="16">
    <source>
        <dbReference type="Pfam" id="PF10458"/>
    </source>
</evidence>
<evidence type="ECO:0000256" key="1">
    <source>
        <dbReference type="ARBA" id="ARBA00004496"/>
    </source>
</evidence>
<dbReference type="SUPFAM" id="SSF46589">
    <property type="entry name" value="tRNA-binding arm"/>
    <property type="match status" value="1"/>
</dbReference>
<keyword evidence="8 13" id="KW-0648">Protein biosynthesis</keyword>
<dbReference type="PANTHER" id="PTHR11946:SF109">
    <property type="entry name" value="VALINE--TRNA LIGASE"/>
    <property type="match status" value="1"/>
</dbReference>
<dbReference type="HAMAP" id="MF_02004">
    <property type="entry name" value="Val_tRNA_synth_type1"/>
    <property type="match status" value="1"/>
</dbReference>
<dbReference type="InterPro" id="IPR009080">
    <property type="entry name" value="tRNAsynth_Ia_anticodon-bd"/>
</dbReference>
<feature type="domain" description="Valyl-tRNA synthetase tRNA-binding arm" evidence="16">
    <location>
        <begin position="942"/>
        <end position="1003"/>
    </location>
</feature>
<dbReference type="GO" id="GO:0004832">
    <property type="term" value="F:valine-tRNA ligase activity"/>
    <property type="evidence" value="ECO:0007669"/>
    <property type="project" value="UniProtKB-EC"/>
</dbReference>
<evidence type="ECO:0000256" key="3">
    <source>
        <dbReference type="ARBA" id="ARBA00013169"/>
    </source>
</evidence>
<dbReference type="SUPFAM" id="SSF52374">
    <property type="entry name" value="Nucleotidylyl transferase"/>
    <property type="match status" value="1"/>
</dbReference>
<evidence type="ECO:0000256" key="12">
    <source>
        <dbReference type="ARBA" id="ARBA00047552"/>
    </source>
</evidence>
<dbReference type="EC" id="6.1.1.9" evidence="3"/>
<keyword evidence="9 13" id="KW-0030">Aminoacyl-tRNA synthetase</keyword>
<dbReference type="AlphaFoldDB" id="A0A423TD01"/>
<dbReference type="STRING" id="6689.A0A423TD01"/>
<dbReference type="SUPFAM" id="SSF47323">
    <property type="entry name" value="Anticodon-binding domain of a subclass of class I aminoacyl-tRNA synthetases"/>
    <property type="match status" value="1"/>
</dbReference>
<dbReference type="FunFam" id="3.40.50.620:FF:000078">
    <property type="entry name" value="Valine--tRNA ligase, mitochondrial"/>
    <property type="match status" value="1"/>
</dbReference>
<dbReference type="NCBIfam" id="NF004349">
    <property type="entry name" value="PRK05729.1"/>
    <property type="match status" value="1"/>
</dbReference>
<dbReference type="PROSITE" id="PS00178">
    <property type="entry name" value="AA_TRNA_LIGASE_I"/>
    <property type="match status" value="1"/>
</dbReference>
<dbReference type="GO" id="GO:0005829">
    <property type="term" value="C:cytosol"/>
    <property type="evidence" value="ECO:0007669"/>
    <property type="project" value="TreeGrafter"/>
</dbReference>
<proteinExistence type="inferred from homology"/>
<dbReference type="Pfam" id="PF08264">
    <property type="entry name" value="Anticodon_1"/>
    <property type="match status" value="1"/>
</dbReference>
<dbReference type="InterPro" id="IPR019499">
    <property type="entry name" value="Val-tRNA_synth_tRNA-bd"/>
</dbReference>
<comment type="catalytic activity">
    <reaction evidence="12">
        <text>tRNA(Val) + L-valine + ATP = L-valyl-tRNA(Val) + AMP + diphosphate</text>
        <dbReference type="Rhea" id="RHEA:10704"/>
        <dbReference type="Rhea" id="RHEA-COMP:9672"/>
        <dbReference type="Rhea" id="RHEA-COMP:9708"/>
        <dbReference type="ChEBI" id="CHEBI:30616"/>
        <dbReference type="ChEBI" id="CHEBI:33019"/>
        <dbReference type="ChEBI" id="CHEBI:57762"/>
        <dbReference type="ChEBI" id="CHEBI:78442"/>
        <dbReference type="ChEBI" id="CHEBI:78537"/>
        <dbReference type="ChEBI" id="CHEBI:456215"/>
        <dbReference type="EC" id="6.1.1.9"/>
    </reaction>
</comment>
<evidence type="ECO:0000256" key="10">
    <source>
        <dbReference type="ARBA" id="ARBA00024407"/>
    </source>
</evidence>
<organism evidence="17 18">
    <name type="scientific">Penaeus vannamei</name>
    <name type="common">Whiteleg shrimp</name>
    <name type="synonym">Litopenaeus vannamei</name>
    <dbReference type="NCBI Taxonomy" id="6689"/>
    <lineage>
        <taxon>Eukaryota</taxon>
        <taxon>Metazoa</taxon>
        <taxon>Ecdysozoa</taxon>
        <taxon>Arthropoda</taxon>
        <taxon>Crustacea</taxon>
        <taxon>Multicrustacea</taxon>
        <taxon>Malacostraca</taxon>
        <taxon>Eumalacostraca</taxon>
        <taxon>Eucarida</taxon>
        <taxon>Decapoda</taxon>
        <taxon>Dendrobranchiata</taxon>
        <taxon>Penaeoidea</taxon>
        <taxon>Penaeidae</taxon>
        <taxon>Penaeus</taxon>
    </lineage>
</organism>
<accession>A0A423TD01</accession>
<keyword evidence="6 13" id="KW-0547">Nucleotide-binding</keyword>
<dbReference type="Pfam" id="PF10458">
    <property type="entry name" value="Val_tRNA-synt_C"/>
    <property type="match status" value="1"/>
</dbReference>
<evidence type="ECO:0000256" key="4">
    <source>
        <dbReference type="ARBA" id="ARBA00022490"/>
    </source>
</evidence>
<comment type="caution">
    <text evidence="17">The sequence shown here is derived from an EMBL/GenBank/DDBJ whole genome shotgun (WGS) entry which is preliminary data.</text>
</comment>
<dbReference type="Pfam" id="PF00133">
    <property type="entry name" value="tRNA-synt_1"/>
    <property type="match status" value="1"/>
</dbReference>
<dbReference type="Gene3D" id="1.10.287.380">
    <property type="entry name" value="Valyl-tRNA synthetase, C-terminal domain"/>
    <property type="match status" value="1"/>
</dbReference>
<dbReference type="SUPFAM" id="SSF50677">
    <property type="entry name" value="ValRS/IleRS/LeuRS editing domain"/>
    <property type="match status" value="1"/>
</dbReference>
<evidence type="ECO:0000256" key="11">
    <source>
        <dbReference type="ARBA" id="ARBA00029936"/>
    </source>
</evidence>
<dbReference type="InterPro" id="IPR001412">
    <property type="entry name" value="aa-tRNA-synth_I_CS"/>
</dbReference>
<dbReference type="Gene3D" id="1.10.730.10">
    <property type="entry name" value="Isoleucyl-tRNA Synthetase, Domain 1"/>
    <property type="match status" value="1"/>
</dbReference>
<dbReference type="EMBL" id="QCYY01001915">
    <property type="protein sequence ID" value="ROT74286.1"/>
    <property type="molecule type" value="Genomic_DNA"/>
</dbReference>
<evidence type="ECO:0000259" key="14">
    <source>
        <dbReference type="Pfam" id="PF00133"/>
    </source>
</evidence>
<dbReference type="FunFam" id="3.90.740.10:FF:000005">
    <property type="entry name" value="Valine--tRNA ligase, mitochondrial"/>
    <property type="match status" value="1"/>
</dbReference>
<dbReference type="PRINTS" id="PR00986">
    <property type="entry name" value="TRNASYNTHVAL"/>
</dbReference>
<evidence type="ECO:0000256" key="5">
    <source>
        <dbReference type="ARBA" id="ARBA00022598"/>
    </source>
</evidence>
<dbReference type="Gene3D" id="3.90.740.10">
    <property type="entry name" value="Valyl/Leucyl/Isoleucyl-tRNA synthetase, editing domain"/>
    <property type="match status" value="2"/>
</dbReference>
<keyword evidence="7 13" id="KW-0067">ATP-binding</keyword>
<reference evidence="17 18" key="1">
    <citation type="submission" date="2018-04" db="EMBL/GenBank/DDBJ databases">
        <authorList>
            <person name="Zhang X."/>
            <person name="Yuan J."/>
            <person name="Li F."/>
            <person name="Xiang J."/>
        </authorList>
    </citation>
    <scope>NUCLEOTIDE SEQUENCE [LARGE SCALE GENOMIC DNA]</scope>
    <source>
        <tissue evidence="17">Muscle</tissue>
    </source>
</reference>
<feature type="domain" description="Methionyl/Valyl/Leucyl/Isoleucyl-tRNA synthetase anticodon-binding" evidence="15">
    <location>
        <begin position="727"/>
        <end position="874"/>
    </location>
</feature>
<evidence type="ECO:0000313" key="17">
    <source>
        <dbReference type="EMBL" id="ROT74286.1"/>
    </source>
</evidence>
<comment type="subcellular location">
    <subcellularLocation>
        <location evidence="1">Cytoplasm</location>
    </subcellularLocation>
</comment>
<keyword evidence="18" id="KW-1185">Reference proteome</keyword>
<dbReference type="InterPro" id="IPR033705">
    <property type="entry name" value="Anticodon_Ia_Val"/>
</dbReference>
<dbReference type="OrthoDB" id="629407at2759"/>
<evidence type="ECO:0000256" key="6">
    <source>
        <dbReference type="ARBA" id="ARBA00022741"/>
    </source>
</evidence>
<evidence type="ECO:0000256" key="2">
    <source>
        <dbReference type="ARBA" id="ARBA00005594"/>
    </source>
</evidence>
<dbReference type="InterPro" id="IPR010978">
    <property type="entry name" value="tRNA-bd_arm"/>
</dbReference>
<dbReference type="InterPro" id="IPR002303">
    <property type="entry name" value="Valyl-tRNA_ligase"/>
</dbReference>
<dbReference type="NCBIfam" id="TIGR00422">
    <property type="entry name" value="valS"/>
    <property type="match status" value="1"/>
</dbReference>
<name>A0A423TD01_PENVA</name>
<dbReference type="GO" id="GO:0002161">
    <property type="term" value="F:aminoacyl-tRNA deacylase activity"/>
    <property type="evidence" value="ECO:0007669"/>
    <property type="project" value="InterPro"/>
</dbReference>
<dbReference type="GO" id="GO:0005524">
    <property type="term" value="F:ATP binding"/>
    <property type="evidence" value="ECO:0007669"/>
    <property type="project" value="UniProtKB-KW"/>
</dbReference>
<evidence type="ECO:0000256" key="8">
    <source>
        <dbReference type="ARBA" id="ARBA00022917"/>
    </source>
</evidence>
<dbReference type="GO" id="GO:0006438">
    <property type="term" value="P:valyl-tRNA aminoacylation"/>
    <property type="evidence" value="ECO:0007669"/>
    <property type="project" value="InterPro"/>
</dbReference>
<evidence type="ECO:0000256" key="9">
    <source>
        <dbReference type="ARBA" id="ARBA00023146"/>
    </source>
</evidence>
<dbReference type="PANTHER" id="PTHR11946">
    <property type="entry name" value="VALYL-TRNA SYNTHETASES"/>
    <property type="match status" value="1"/>
</dbReference>
<dbReference type="CDD" id="cd00817">
    <property type="entry name" value="ValRS_core"/>
    <property type="match status" value="1"/>
</dbReference>
<dbReference type="CDD" id="cd07962">
    <property type="entry name" value="Anticodon_Ia_Val"/>
    <property type="match status" value="1"/>
</dbReference>
<evidence type="ECO:0000256" key="13">
    <source>
        <dbReference type="RuleBase" id="RU363035"/>
    </source>
</evidence>
<dbReference type="FunFam" id="3.40.50.620:FF:000020">
    <property type="entry name" value="Valine--tRNA ligase, mitochondrial"/>
    <property type="match status" value="1"/>
</dbReference>
<feature type="domain" description="Aminoacyl-tRNA synthetase class Ia" evidence="14">
    <location>
        <begin position="62"/>
        <end position="670"/>
    </location>
</feature>